<keyword evidence="2" id="KW-1185">Reference proteome</keyword>
<protein>
    <submittedName>
        <fullName evidence="1">Uncharacterized protein</fullName>
    </submittedName>
</protein>
<reference evidence="1 2" key="1">
    <citation type="submission" date="2016-10" db="EMBL/GenBank/DDBJ databases">
        <authorList>
            <person name="de Groot N.N."/>
        </authorList>
    </citation>
    <scope>NUCLEOTIDE SEQUENCE [LARGE SCALE GENOMIC DNA]</scope>
    <source>
        <strain evidence="1 2">Nv1</strain>
    </source>
</reference>
<evidence type="ECO:0000313" key="2">
    <source>
        <dbReference type="Proteomes" id="UP000198620"/>
    </source>
</evidence>
<proteinExistence type="predicted"/>
<sequence>MNAAIPKIIIDGSGIASAPEADIPREAKIHETGFERKLCDSHSSIAQGKAATPTHARLALIFPRSSPGKERSCPLVIYYAR</sequence>
<accession>A0A1H7RP06</accession>
<gene>
    <name evidence="1" type="ORF">SAMN05216387_11813</name>
</gene>
<dbReference type="AlphaFoldDB" id="A0A1H7RP06"/>
<name>A0A1H7RP06_9PROT</name>
<evidence type="ECO:0000313" key="1">
    <source>
        <dbReference type="EMBL" id="SEL61127.1"/>
    </source>
</evidence>
<dbReference type="EMBL" id="FOBH01000018">
    <property type="protein sequence ID" value="SEL61127.1"/>
    <property type="molecule type" value="Genomic_DNA"/>
</dbReference>
<dbReference type="Proteomes" id="UP000198620">
    <property type="component" value="Unassembled WGS sequence"/>
</dbReference>
<organism evidence="1 2">
    <name type="scientific">Nitrosovibrio tenuis</name>
    <dbReference type="NCBI Taxonomy" id="1233"/>
    <lineage>
        <taxon>Bacteria</taxon>
        <taxon>Pseudomonadati</taxon>
        <taxon>Pseudomonadota</taxon>
        <taxon>Betaproteobacteria</taxon>
        <taxon>Nitrosomonadales</taxon>
        <taxon>Nitrosomonadaceae</taxon>
        <taxon>Nitrosovibrio</taxon>
    </lineage>
</organism>